<evidence type="ECO:0000256" key="4">
    <source>
        <dbReference type="ARBA" id="ARBA00023136"/>
    </source>
</evidence>
<dbReference type="EMBL" id="CAJZBQ010000035">
    <property type="protein sequence ID" value="CAG9323690.1"/>
    <property type="molecule type" value="Genomic_DNA"/>
</dbReference>
<dbReference type="PANTHER" id="PTHR23423">
    <property type="entry name" value="ORGANIC SOLUTE TRANSPORTER-RELATED"/>
    <property type="match status" value="1"/>
</dbReference>
<name>A0AAU9JJK7_9CILI</name>
<dbReference type="GO" id="GO:0016020">
    <property type="term" value="C:membrane"/>
    <property type="evidence" value="ECO:0007669"/>
    <property type="project" value="UniProtKB-SubCell"/>
</dbReference>
<keyword evidence="2 5" id="KW-0812">Transmembrane</keyword>
<keyword evidence="7" id="KW-1185">Reference proteome</keyword>
<feature type="transmembrane region" description="Helical" evidence="5">
    <location>
        <begin position="233"/>
        <end position="257"/>
    </location>
</feature>
<evidence type="ECO:0000256" key="1">
    <source>
        <dbReference type="ARBA" id="ARBA00004141"/>
    </source>
</evidence>
<dbReference type="AlphaFoldDB" id="A0AAU9JJK7"/>
<keyword evidence="4 5" id="KW-0472">Membrane</keyword>
<accession>A0AAU9JJK7</accession>
<dbReference type="InterPro" id="IPR005178">
    <property type="entry name" value="Ostalpha/TMEM184C"/>
</dbReference>
<protein>
    <recommendedName>
        <fullName evidence="8">Gustatory receptor</fullName>
    </recommendedName>
</protein>
<feature type="transmembrane region" description="Helical" evidence="5">
    <location>
        <begin position="12"/>
        <end position="30"/>
    </location>
</feature>
<dbReference type="SMART" id="SM01417">
    <property type="entry name" value="Solute_trans_a"/>
    <property type="match status" value="1"/>
</dbReference>
<evidence type="ECO:0000256" key="2">
    <source>
        <dbReference type="ARBA" id="ARBA00022692"/>
    </source>
</evidence>
<sequence length="314" mass="35521">MVDYNQRDIGIGGAIWVSGITLLIASFISLRHIWVNNKNPHYREAQKWLNVILLGPMLVGWPCWAIVIVGSAIGLLEVAADVMKALIVYVFVEYTIRMLGWQSDSTGSHYDPMKVDVAVSSVEKVKHKCPCFGSISLETPKHVHSFLWRVKWAMIQYGLTFLLSAVASCILLYGFSTDYLHYGSSDFQYGYVYINYAKIVTSIYAMYFMMMFMKVTKEVKELKNLNMTPKFKVIEYAFMVTQIQPSIIGLAASYGLIADTTDDDSVKYVTIYTSNLLLCVEMIILAFVNWVVFPISDYKGHGASQPLISQIKNI</sequence>
<evidence type="ECO:0000256" key="5">
    <source>
        <dbReference type="SAM" id="Phobius"/>
    </source>
</evidence>
<dbReference type="Pfam" id="PF03619">
    <property type="entry name" value="Solute_trans_a"/>
    <property type="match status" value="1"/>
</dbReference>
<keyword evidence="3 5" id="KW-1133">Transmembrane helix</keyword>
<evidence type="ECO:0000313" key="6">
    <source>
        <dbReference type="EMBL" id="CAG9323690.1"/>
    </source>
</evidence>
<comment type="subcellular location">
    <subcellularLocation>
        <location evidence="1">Membrane</location>
        <topology evidence="1">Multi-pass membrane protein</topology>
    </subcellularLocation>
</comment>
<proteinExistence type="predicted"/>
<feature type="transmembrane region" description="Helical" evidence="5">
    <location>
        <begin position="193"/>
        <end position="212"/>
    </location>
</feature>
<evidence type="ECO:0008006" key="8">
    <source>
        <dbReference type="Google" id="ProtNLM"/>
    </source>
</evidence>
<reference evidence="6" key="1">
    <citation type="submission" date="2021-09" db="EMBL/GenBank/DDBJ databases">
        <authorList>
            <consortium name="AG Swart"/>
            <person name="Singh M."/>
            <person name="Singh A."/>
            <person name="Seah K."/>
            <person name="Emmerich C."/>
        </authorList>
    </citation>
    <scope>NUCLEOTIDE SEQUENCE</scope>
    <source>
        <strain evidence="6">ATCC30299</strain>
    </source>
</reference>
<organism evidence="6 7">
    <name type="scientific">Blepharisma stoltei</name>
    <dbReference type="NCBI Taxonomy" id="1481888"/>
    <lineage>
        <taxon>Eukaryota</taxon>
        <taxon>Sar</taxon>
        <taxon>Alveolata</taxon>
        <taxon>Ciliophora</taxon>
        <taxon>Postciliodesmatophora</taxon>
        <taxon>Heterotrichea</taxon>
        <taxon>Heterotrichida</taxon>
        <taxon>Blepharismidae</taxon>
        <taxon>Blepharisma</taxon>
    </lineage>
</organism>
<feature type="transmembrane region" description="Helical" evidence="5">
    <location>
        <begin position="51"/>
        <end position="76"/>
    </location>
</feature>
<feature type="transmembrane region" description="Helical" evidence="5">
    <location>
        <begin position="269"/>
        <end position="292"/>
    </location>
</feature>
<gene>
    <name evidence="6" type="ORF">BSTOLATCC_MIC34730</name>
</gene>
<dbReference type="Proteomes" id="UP001162131">
    <property type="component" value="Unassembled WGS sequence"/>
</dbReference>
<feature type="transmembrane region" description="Helical" evidence="5">
    <location>
        <begin position="154"/>
        <end position="173"/>
    </location>
</feature>
<evidence type="ECO:0000256" key="3">
    <source>
        <dbReference type="ARBA" id="ARBA00022989"/>
    </source>
</evidence>
<evidence type="ECO:0000313" key="7">
    <source>
        <dbReference type="Proteomes" id="UP001162131"/>
    </source>
</evidence>
<comment type="caution">
    <text evidence="6">The sequence shown here is derived from an EMBL/GenBank/DDBJ whole genome shotgun (WGS) entry which is preliminary data.</text>
</comment>